<evidence type="ECO:0000259" key="5">
    <source>
        <dbReference type="SMART" id="SM00226"/>
    </source>
</evidence>
<organism evidence="6 7">
    <name type="scientific">Sphagnum troendelagicum</name>
    <dbReference type="NCBI Taxonomy" id="128251"/>
    <lineage>
        <taxon>Eukaryota</taxon>
        <taxon>Viridiplantae</taxon>
        <taxon>Streptophyta</taxon>
        <taxon>Embryophyta</taxon>
        <taxon>Bryophyta</taxon>
        <taxon>Sphagnophytina</taxon>
        <taxon>Sphagnopsida</taxon>
        <taxon>Sphagnales</taxon>
        <taxon>Sphagnaceae</taxon>
        <taxon>Sphagnum</taxon>
    </lineage>
</organism>
<keyword evidence="7" id="KW-1185">Reference proteome</keyword>
<dbReference type="EMBL" id="OZ019903">
    <property type="protein sequence ID" value="CAK9196825.1"/>
    <property type="molecule type" value="Genomic_DNA"/>
</dbReference>
<dbReference type="SMART" id="SM00226">
    <property type="entry name" value="LMWPc"/>
    <property type="match status" value="1"/>
</dbReference>
<dbReference type="Pfam" id="PF01451">
    <property type="entry name" value="LMWPc"/>
    <property type="match status" value="1"/>
</dbReference>
<dbReference type="SUPFAM" id="SSF52788">
    <property type="entry name" value="Phosphotyrosine protein phosphatases I"/>
    <property type="match status" value="1"/>
</dbReference>
<dbReference type="InterPro" id="IPR023485">
    <property type="entry name" value="Ptyr_pPase"/>
</dbReference>
<feature type="compositionally biased region" description="Basic and acidic residues" evidence="4">
    <location>
        <begin position="116"/>
        <end position="125"/>
    </location>
</feature>
<evidence type="ECO:0000313" key="6">
    <source>
        <dbReference type="EMBL" id="CAK9196825.1"/>
    </source>
</evidence>
<evidence type="ECO:0000256" key="2">
    <source>
        <dbReference type="ARBA" id="ARBA00022801"/>
    </source>
</evidence>
<keyword evidence="2" id="KW-0378">Hydrolase</keyword>
<protein>
    <recommendedName>
        <fullName evidence="5">Phosphotyrosine protein phosphatase I domain-containing protein</fullName>
    </recommendedName>
</protein>
<dbReference type="Proteomes" id="UP001497512">
    <property type="component" value="Chromosome 11"/>
</dbReference>
<dbReference type="PRINTS" id="PR00719">
    <property type="entry name" value="LMWPTPASE"/>
</dbReference>
<proteinExistence type="inferred from homology"/>
<feature type="region of interest" description="Disordered" evidence="4">
    <location>
        <begin position="116"/>
        <end position="137"/>
    </location>
</feature>
<dbReference type="InterPro" id="IPR036196">
    <property type="entry name" value="Ptyr_pPase_sf"/>
</dbReference>
<evidence type="ECO:0000256" key="4">
    <source>
        <dbReference type="SAM" id="MobiDB-lite"/>
    </source>
</evidence>
<keyword evidence="3" id="KW-0904">Protein phosphatase</keyword>
<evidence type="ECO:0000256" key="3">
    <source>
        <dbReference type="ARBA" id="ARBA00022912"/>
    </source>
</evidence>
<dbReference type="InterPro" id="IPR017867">
    <property type="entry name" value="Tyr_phospatase_low_mol_wt"/>
</dbReference>
<dbReference type="InterPro" id="IPR050438">
    <property type="entry name" value="LMW_PTPase"/>
</dbReference>
<dbReference type="PANTHER" id="PTHR11717">
    <property type="entry name" value="LOW MOLECULAR WEIGHT PROTEIN TYROSINE PHOSPHATASE"/>
    <property type="match status" value="1"/>
</dbReference>
<name>A0ABP0THJ5_9BRYO</name>
<comment type="similarity">
    <text evidence="1">Belongs to the low molecular weight phosphotyrosine protein phosphatase family.</text>
</comment>
<feature type="domain" description="Phosphotyrosine protein phosphatase I" evidence="5">
    <location>
        <begin position="168"/>
        <end position="333"/>
    </location>
</feature>
<evidence type="ECO:0000313" key="7">
    <source>
        <dbReference type="Proteomes" id="UP001497512"/>
    </source>
</evidence>
<dbReference type="Gene3D" id="3.40.50.2300">
    <property type="match status" value="1"/>
</dbReference>
<sequence length="372" mass="41193">MRRDMAAACGGSVVAMAAAAAPTSSAHCNLHSALVGFQNPPSSSSSPNSVRLPSLAPLLSQCRWLSSSRTSREEQQSIVGKRSWVLFNKARCTETSRVVAAAAIVCLQSGSQNEESKERRERVVEGEQQQQQQDTSVRFDVSSNCVNPSFRVSPFLQRSVDQASDSKLRILFLSEGNVCRSIFAEAIFSHLIQDQDLQDSIECTSKASKDYNVGEAPDARAVEVAQELGLQLREGAVARVFDCTSDIVLFDLLLVMDKFNASDVLKEVTVYEAIDKEGRYSYKVRRLGEFCRKRTVEDIDDPLYGNMGGPEELELLREVYQDLQDSCEGLLQFLMETKTSLQGSETLKQGIARTLGQMESLDWLVPPMLQRA</sequence>
<accession>A0ABP0THJ5</accession>
<reference evidence="6" key="1">
    <citation type="submission" date="2024-02" db="EMBL/GenBank/DDBJ databases">
        <authorList>
            <consortium name="ELIXIR-Norway"/>
            <consortium name="Elixir Norway"/>
        </authorList>
    </citation>
    <scope>NUCLEOTIDE SEQUENCE</scope>
</reference>
<evidence type="ECO:0000256" key="1">
    <source>
        <dbReference type="ARBA" id="ARBA00011063"/>
    </source>
</evidence>
<gene>
    <name evidence="6" type="ORF">CSSPTR1EN2_LOCUS3668</name>
</gene>
<dbReference type="PANTHER" id="PTHR11717:SF7">
    <property type="entry name" value="LOW MOLECULAR WEIGHT PHOSPHOTYROSINE PROTEIN PHOSPHATASE"/>
    <property type="match status" value="1"/>
</dbReference>